<evidence type="ECO:0000313" key="2">
    <source>
        <dbReference type="Proteomes" id="UP000224432"/>
    </source>
</evidence>
<protein>
    <submittedName>
        <fullName evidence="1">Uncharacterized protein</fullName>
    </submittedName>
</protein>
<organism evidence="1 2">
    <name type="scientific">Mycobacterium phage Amohnition</name>
    <dbReference type="NCBI Taxonomy" id="2015874"/>
    <lineage>
        <taxon>Viruses</taxon>
        <taxon>Duplodnaviria</taxon>
        <taxon>Heunggongvirae</taxon>
        <taxon>Uroviricota</taxon>
        <taxon>Caudoviricetes</taxon>
        <taxon>Weiservirinae</taxon>
        <taxon>Amginevirus</taxon>
        <taxon>Amginevirus amohnition</taxon>
    </lineage>
</organism>
<dbReference type="Proteomes" id="UP000224432">
    <property type="component" value="Segment"/>
</dbReference>
<dbReference type="GeneID" id="60323368"/>
<proteinExistence type="predicted"/>
<evidence type="ECO:0000313" key="1">
    <source>
        <dbReference type="EMBL" id="ASR86341.1"/>
    </source>
</evidence>
<dbReference type="RefSeq" id="YP_009951925.1">
    <property type="nucleotide sequence ID" value="NC_051606.1"/>
</dbReference>
<reference evidence="1 2" key="1">
    <citation type="submission" date="2017-05" db="EMBL/GenBank/DDBJ databases">
        <authorList>
            <person name="Paudel S."/>
            <person name="Amoh N.Y."/>
            <person name="Buchser W.J."/>
            <person name="Forsyth M.H."/>
            <person name="Saha M.S."/>
            <person name="Stoner T.H."/>
            <person name="Garlena R.A."/>
            <person name="Russell D.A."/>
            <person name="Pope W.H."/>
            <person name="Jacobs-Sera D."/>
            <person name="Hatfull G.F."/>
        </authorList>
    </citation>
    <scope>NUCLEOTIDE SEQUENCE [LARGE SCALE GENOMIC DNA]</scope>
</reference>
<dbReference type="EMBL" id="MF140398">
    <property type="protein sequence ID" value="ASR86341.1"/>
    <property type="molecule type" value="Genomic_DNA"/>
</dbReference>
<keyword evidence="2" id="KW-1185">Reference proteome</keyword>
<accession>A0A222ZQD0</accession>
<dbReference type="KEGG" id="vg:60323368"/>
<gene>
    <name evidence="1" type="primary">61</name>
    <name evidence="1" type="ORF">SEA_AMOHNITION_61</name>
</gene>
<name>A0A222ZQD0_9CAUD</name>
<sequence>MSHYMRTIEPGCKCHYTEARDPAEPHLGTWLDAEPNPQCRVHFPALWRIRRLVEGEVVVGWVIEQRVQFHGMDDAEYVVVDYFPSGDAAIEAFASFGVVVI</sequence>